<dbReference type="SUPFAM" id="SSF53448">
    <property type="entry name" value="Nucleotide-diphospho-sugar transferases"/>
    <property type="match status" value="1"/>
</dbReference>
<dbReference type="PANTHER" id="PTHR32385:SF15">
    <property type="entry name" value="INOSITOL PHOSPHOCERAMIDE MANNOSYLTRANSFERASE 1"/>
    <property type="match status" value="1"/>
</dbReference>
<evidence type="ECO:0000256" key="2">
    <source>
        <dbReference type="SAM" id="SignalP"/>
    </source>
</evidence>
<dbReference type="GO" id="GO:0016020">
    <property type="term" value="C:membrane"/>
    <property type="evidence" value="ECO:0007669"/>
    <property type="project" value="GOC"/>
</dbReference>
<feature type="signal peptide" evidence="2">
    <location>
        <begin position="1"/>
        <end position="18"/>
    </location>
</feature>
<feature type="chain" id="PRO_5001730161" description="GT44 domain-containing protein" evidence="2">
    <location>
        <begin position="19"/>
        <end position="406"/>
    </location>
</feature>
<dbReference type="InterPro" id="IPR007577">
    <property type="entry name" value="GlycoTrfase_DXD_sugar-bd_CS"/>
</dbReference>
<dbReference type="EMBL" id="CCKQ01019417">
    <property type="protein sequence ID" value="CDW91432.1"/>
    <property type="molecule type" value="Genomic_DNA"/>
</dbReference>
<evidence type="ECO:0000256" key="1">
    <source>
        <dbReference type="ARBA" id="ARBA00022679"/>
    </source>
</evidence>
<reference evidence="3 4" key="1">
    <citation type="submission" date="2014-06" db="EMBL/GenBank/DDBJ databases">
        <authorList>
            <person name="Swart Estienne"/>
        </authorList>
    </citation>
    <scope>NUCLEOTIDE SEQUENCE [LARGE SCALE GENOMIC DNA]</scope>
    <source>
        <strain evidence="3 4">130c</strain>
    </source>
</reference>
<dbReference type="Gene3D" id="3.90.550.20">
    <property type="match status" value="1"/>
</dbReference>
<keyword evidence="1" id="KW-0808">Transferase</keyword>
<accession>A0A078BE63</accession>
<dbReference type="GO" id="GO:0051999">
    <property type="term" value="P:mannosyl-inositol phosphorylceramide biosynthetic process"/>
    <property type="evidence" value="ECO:0007669"/>
    <property type="project" value="TreeGrafter"/>
</dbReference>
<sequence length="406" mass="47014">MNFVISLITTAFASFNLAQFLQDAIYTINLDPLLQPVAPKIQFFEEVVIAANELEFCFYPSAALHSPLFIMPYLETIGVDERYHYIISPARLQTGFKNINKPTKDQIPFITHSVWLTNPRNPKEMLSQVDESSMHGYDFHLNVTHATLSKHNFTSYLWTNNIDVLPETQKWALKQGVIMRELSEFSSVKEHKPILDEIDRSIELKQFAGGADIARLLILYELGGLYTDQDHQIIQYDPLLNKMNLFFYEHINVGFHTLENSLIGASPKNNYILEYMRSAVRTRQGQHTSHFESSCYQKSERYIHYETGPFRMSSVFNQLLINGNLDDQLLVVLDQKITFDGFNYINSTEVSQYNNVVFKDGTHNLNVQFKHHPTGSWKDPNQEKRFYGWQNKNSGRSDYQTALIQS</sequence>
<name>A0A078BE63_STYLE</name>
<proteinExistence type="predicted"/>
<dbReference type="InterPro" id="IPR051706">
    <property type="entry name" value="Glycosyltransferase_domain"/>
</dbReference>
<evidence type="ECO:0000313" key="3">
    <source>
        <dbReference type="EMBL" id="CDW91432.1"/>
    </source>
</evidence>
<dbReference type="InParanoid" id="A0A078BE63"/>
<gene>
    <name evidence="3" type="primary">Contig8573.g434</name>
    <name evidence="3" type="ORF">STYLEM_20587</name>
</gene>
<dbReference type="PANTHER" id="PTHR32385">
    <property type="entry name" value="MANNOSYL PHOSPHORYLINOSITOL CERAMIDE SYNTHASE"/>
    <property type="match status" value="1"/>
</dbReference>
<keyword evidence="4" id="KW-1185">Reference proteome</keyword>
<dbReference type="Pfam" id="PF04488">
    <property type="entry name" value="Gly_transf_sug"/>
    <property type="match status" value="1"/>
</dbReference>
<dbReference type="InterPro" id="IPR029044">
    <property type="entry name" value="Nucleotide-diphossugar_trans"/>
</dbReference>
<evidence type="ECO:0000313" key="4">
    <source>
        <dbReference type="Proteomes" id="UP000039865"/>
    </source>
</evidence>
<evidence type="ECO:0008006" key="5">
    <source>
        <dbReference type="Google" id="ProtNLM"/>
    </source>
</evidence>
<dbReference type="Proteomes" id="UP000039865">
    <property type="component" value="Unassembled WGS sequence"/>
</dbReference>
<dbReference type="AlphaFoldDB" id="A0A078BE63"/>
<dbReference type="GO" id="GO:0000030">
    <property type="term" value="F:mannosyltransferase activity"/>
    <property type="evidence" value="ECO:0007669"/>
    <property type="project" value="TreeGrafter"/>
</dbReference>
<organism evidence="3 4">
    <name type="scientific">Stylonychia lemnae</name>
    <name type="common">Ciliate</name>
    <dbReference type="NCBI Taxonomy" id="5949"/>
    <lineage>
        <taxon>Eukaryota</taxon>
        <taxon>Sar</taxon>
        <taxon>Alveolata</taxon>
        <taxon>Ciliophora</taxon>
        <taxon>Intramacronucleata</taxon>
        <taxon>Spirotrichea</taxon>
        <taxon>Stichotrichia</taxon>
        <taxon>Sporadotrichida</taxon>
        <taxon>Oxytrichidae</taxon>
        <taxon>Stylonychinae</taxon>
        <taxon>Stylonychia</taxon>
    </lineage>
</organism>
<keyword evidence="2" id="KW-0732">Signal</keyword>
<protein>
    <recommendedName>
        <fullName evidence="5">GT44 domain-containing protein</fullName>
    </recommendedName>
</protein>